<gene>
    <name evidence="4" type="ORF">NS258_01650</name>
</gene>
<keyword evidence="2" id="KW-1133">Transmembrane helix</keyword>
<evidence type="ECO:0000313" key="5">
    <source>
        <dbReference type="Proteomes" id="UP000074410"/>
    </source>
</evidence>
<feature type="signal peptide" evidence="3">
    <location>
        <begin position="1"/>
        <end position="26"/>
    </location>
</feature>
<protein>
    <recommendedName>
        <fullName evidence="6">Membrane-anchored protein</fullName>
    </recommendedName>
</protein>
<keyword evidence="2" id="KW-0812">Transmembrane</keyword>
<evidence type="ECO:0000313" key="4">
    <source>
        <dbReference type="EMBL" id="KTW17628.1"/>
    </source>
</evidence>
<feature type="region of interest" description="Disordered" evidence="1">
    <location>
        <begin position="307"/>
        <end position="349"/>
    </location>
</feature>
<evidence type="ECO:0008006" key="6">
    <source>
        <dbReference type="Google" id="ProtNLM"/>
    </source>
</evidence>
<feature type="transmembrane region" description="Helical" evidence="2">
    <location>
        <begin position="271"/>
        <end position="296"/>
    </location>
</feature>
<dbReference type="Pfam" id="PF09935">
    <property type="entry name" value="DUF2167"/>
    <property type="match status" value="1"/>
</dbReference>
<evidence type="ECO:0000256" key="2">
    <source>
        <dbReference type="SAM" id="Phobius"/>
    </source>
</evidence>
<name>A0A147JCX9_9SPHN</name>
<reference evidence="4 5" key="1">
    <citation type="journal article" date="2016" name="Front. Microbiol.">
        <title>Genomic Resource of Rice Seed Associated Bacteria.</title>
        <authorList>
            <person name="Midha S."/>
            <person name="Bansal K."/>
            <person name="Sharma S."/>
            <person name="Kumar N."/>
            <person name="Patil P.P."/>
            <person name="Chaudhry V."/>
            <person name="Patil P.B."/>
        </authorList>
    </citation>
    <scope>NUCLEOTIDE SEQUENCE [LARGE SCALE GENOMIC DNA]</scope>
    <source>
        <strain evidence="4 5">NS258</strain>
    </source>
</reference>
<proteinExistence type="predicted"/>
<comment type="caution">
    <text evidence="4">The sequence shown here is derived from an EMBL/GenBank/DDBJ whole genome shotgun (WGS) entry which is preliminary data.</text>
</comment>
<evidence type="ECO:0000256" key="3">
    <source>
        <dbReference type="SAM" id="SignalP"/>
    </source>
</evidence>
<organism evidence="4 5">
    <name type="scientific">Sphingomonas sanguinis</name>
    <dbReference type="NCBI Taxonomy" id="33051"/>
    <lineage>
        <taxon>Bacteria</taxon>
        <taxon>Pseudomonadati</taxon>
        <taxon>Pseudomonadota</taxon>
        <taxon>Alphaproteobacteria</taxon>
        <taxon>Sphingomonadales</taxon>
        <taxon>Sphingomonadaceae</taxon>
        <taxon>Sphingomonas</taxon>
    </lineage>
</organism>
<evidence type="ECO:0000256" key="1">
    <source>
        <dbReference type="SAM" id="MobiDB-lite"/>
    </source>
</evidence>
<feature type="compositionally biased region" description="Low complexity" evidence="1">
    <location>
        <begin position="328"/>
        <end position="337"/>
    </location>
</feature>
<dbReference type="InterPro" id="IPR018682">
    <property type="entry name" value="DUF2167_membr"/>
</dbReference>
<feature type="chain" id="PRO_5007549634" description="Membrane-anchored protein" evidence="3">
    <location>
        <begin position="27"/>
        <end position="349"/>
    </location>
</feature>
<dbReference type="PATRIC" id="fig|33051.5.peg.3620"/>
<sequence>MNWRKTRAVAVALMLAVGSWSGGAMAADPAPTANSVEVQLRAFEQGLHKQTGDVVIAPAKATLHLGDRYYFLPADDAKKVLTQVWGNPADAVSDVLGLVLPKGTTASDNVWGAVVTYDDTGYVSDKDAAEQDYDKVLSDMRDAAKERNEERKKQGFSAVQIVGWAQPPSYDAQDHSLVWARQLKFEGSKGPDSLNYDVRLLGRRGVLSLNMVSDMAHLSEVRAAAAEFGRAASFDRGETYADYDASTDKTAEYGLAGLVAAGVGVAAAKKLGLLAIILGFGKKFIVLIVAAGMAVMRWGRKLFGGKEAEQGREAEAAPADTVLHAEHPTAASPKAPAAPKPAEDQPPAA</sequence>
<dbReference type="Proteomes" id="UP000074410">
    <property type="component" value="Unassembled WGS sequence"/>
</dbReference>
<accession>A0A147JCX9</accession>
<dbReference type="AlphaFoldDB" id="A0A147JCX9"/>
<keyword evidence="2" id="KW-0472">Membrane</keyword>
<keyword evidence="3" id="KW-0732">Signal</keyword>
<dbReference type="EMBL" id="LDTC01000009">
    <property type="protein sequence ID" value="KTW17628.1"/>
    <property type="molecule type" value="Genomic_DNA"/>
</dbReference>